<keyword evidence="2" id="KW-1185">Reference proteome</keyword>
<evidence type="ECO:0000313" key="2">
    <source>
        <dbReference type="Proteomes" id="UP000218287"/>
    </source>
</evidence>
<accession>A0A1Z4GDX7</accession>
<protein>
    <submittedName>
        <fullName evidence="1">Uncharacterized protein</fullName>
    </submittedName>
</protein>
<proteinExistence type="predicted"/>
<dbReference type="Proteomes" id="UP000218287">
    <property type="component" value="Chromosome"/>
</dbReference>
<name>A0A1Z4GDX7_9CYAN</name>
<gene>
    <name evidence="1" type="ORF">NIES21_15390</name>
</gene>
<evidence type="ECO:0000313" key="1">
    <source>
        <dbReference type="EMBL" id="BAY15720.1"/>
    </source>
</evidence>
<dbReference type="EMBL" id="AP018174">
    <property type="protein sequence ID" value="BAY15720.1"/>
    <property type="molecule type" value="Genomic_DNA"/>
</dbReference>
<dbReference type="OrthoDB" id="490909at2"/>
<sequence>MSDNFKQNLYDASLKALTEGGVPEELAIKASQVVANDDASRFDLGRSPEDQHIVNQAMVHYWANQPEPLEVTE</sequence>
<dbReference type="AlphaFoldDB" id="A0A1Z4GDX7"/>
<organism evidence="1 2">
    <name type="scientific">Anabaenopsis circularis NIES-21</name>
    <dbReference type="NCBI Taxonomy" id="1085406"/>
    <lineage>
        <taxon>Bacteria</taxon>
        <taxon>Bacillati</taxon>
        <taxon>Cyanobacteriota</taxon>
        <taxon>Cyanophyceae</taxon>
        <taxon>Nostocales</taxon>
        <taxon>Nodulariaceae</taxon>
        <taxon>Anabaenopsis</taxon>
    </lineage>
</organism>
<reference evidence="1 2" key="1">
    <citation type="submission" date="2017-06" db="EMBL/GenBank/DDBJ databases">
        <title>Genome sequencing of cyanobaciteial culture collection at National Institute for Environmental Studies (NIES).</title>
        <authorList>
            <person name="Hirose Y."/>
            <person name="Shimura Y."/>
            <person name="Fujisawa T."/>
            <person name="Nakamura Y."/>
            <person name="Kawachi M."/>
        </authorList>
    </citation>
    <scope>NUCLEOTIDE SEQUENCE [LARGE SCALE GENOMIC DNA]</scope>
    <source>
        <strain evidence="1 2">NIES-21</strain>
    </source>
</reference>